<dbReference type="EMBL" id="FWYF01000002">
    <property type="protein sequence ID" value="SMD34476.1"/>
    <property type="molecule type" value="Genomic_DNA"/>
</dbReference>
<evidence type="ECO:0000313" key="1">
    <source>
        <dbReference type="EMBL" id="SMD34476.1"/>
    </source>
</evidence>
<accession>A0A1W2GDY4</accession>
<keyword evidence="2" id="KW-1185">Reference proteome</keyword>
<dbReference type="AlphaFoldDB" id="A0A1W2GDY4"/>
<gene>
    <name evidence="1" type="ORF">SAMN04488029_2026</name>
</gene>
<proteinExistence type="predicted"/>
<protein>
    <submittedName>
        <fullName evidence="1">Uncharacterized protein</fullName>
    </submittedName>
</protein>
<dbReference type="PROSITE" id="PS51257">
    <property type="entry name" value="PROKAR_LIPOPROTEIN"/>
    <property type="match status" value="1"/>
</dbReference>
<evidence type="ECO:0000313" key="2">
    <source>
        <dbReference type="Proteomes" id="UP000192472"/>
    </source>
</evidence>
<name>A0A1W2GDY4_REIFA</name>
<organism evidence="1 2">
    <name type="scientific">Reichenbachiella faecimaris</name>
    <dbReference type="NCBI Taxonomy" id="692418"/>
    <lineage>
        <taxon>Bacteria</taxon>
        <taxon>Pseudomonadati</taxon>
        <taxon>Bacteroidota</taxon>
        <taxon>Cytophagia</taxon>
        <taxon>Cytophagales</taxon>
        <taxon>Reichenbachiellaceae</taxon>
        <taxon>Reichenbachiella</taxon>
    </lineage>
</organism>
<dbReference type="STRING" id="692418.SAMN04488029_2026"/>
<dbReference type="Proteomes" id="UP000192472">
    <property type="component" value="Unassembled WGS sequence"/>
</dbReference>
<reference evidence="1 2" key="1">
    <citation type="submission" date="2017-04" db="EMBL/GenBank/DDBJ databases">
        <authorList>
            <person name="Afonso C.L."/>
            <person name="Miller P.J."/>
            <person name="Scott M.A."/>
            <person name="Spackman E."/>
            <person name="Goraichik I."/>
            <person name="Dimitrov K.M."/>
            <person name="Suarez D.L."/>
            <person name="Swayne D.E."/>
        </authorList>
    </citation>
    <scope>NUCLEOTIDE SEQUENCE [LARGE SCALE GENOMIC DNA]</scope>
    <source>
        <strain evidence="1 2">DSM 26133</strain>
    </source>
</reference>
<sequence length="137" mass="15403">MMKMWNVFWVLVVLTSCGDPNEDCCNELKKVTLGEPFSITQGETIDVDSSIIEITFTQLINDSLCPEDVECVTQGTLTIKIDINGTEKTLSIGDNQIPQVDYKNYVIELQQLVYPTKQSQKDNGNSTYAVQMLITRT</sequence>